<keyword evidence="2" id="KW-1133">Transmembrane helix</keyword>
<gene>
    <name evidence="3" type="ORF">HMPREF9306_01500</name>
</gene>
<reference evidence="3 4" key="1">
    <citation type="submission" date="2013-04" db="EMBL/GenBank/DDBJ databases">
        <title>The Genome Sequence of Propionimicrobium lymphophilum ACS-093-V-SCH5.</title>
        <authorList>
            <consortium name="The Broad Institute Genomics Platform"/>
            <person name="Earl A."/>
            <person name="Ward D."/>
            <person name="Feldgarden M."/>
            <person name="Gevers D."/>
            <person name="Saerens B."/>
            <person name="Vaneechoutte M."/>
            <person name="Walker B."/>
            <person name="Young S."/>
            <person name="Zeng Q."/>
            <person name="Gargeya S."/>
            <person name="Fitzgerald M."/>
            <person name="Haas B."/>
            <person name="Abouelleil A."/>
            <person name="Allen A.W."/>
            <person name="Alvarado L."/>
            <person name="Arachchi H.M."/>
            <person name="Berlin A.M."/>
            <person name="Chapman S.B."/>
            <person name="Gainer-Dewar J."/>
            <person name="Goldberg J."/>
            <person name="Griggs A."/>
            <person name="Gujja S."/>
            <person name="Hansen M."/>
            <person name="Howarth C."/>
            <person name="Imamovic A."/>
            <person name="Ireland A."/>
            <person name="Larimer J."/>
            <person name="McCowan C."/>
            <person name="Murphy C."/>
            <person name="Pearson M."/>
            <person name="Poon T.W."/>
            <person name="Priest M."/>
            <person name="Roberts A."/>
            <person name="Saif S."/>
            <person name="Shea T."/>
            <person name="Sisk P."/>
            <person name="Sykes S."/>
            <person name="Wortman J."/>
            <person name="Nusbaum C."/>
            <person name="Birren B."/>
        </authorList>
    </citation>
    <scope>NUCLEOTIDE SEQUENCE [LARGE SCALE GENOMIC DNA]</scope>
    <source>
        <strain evidence="3 4">ACS-093-V-SCH5</strain>
    </source>
</reference>
<accession>S2VWR2</accession>
<keyword evidence="2" id="KW-0472">Membrane</keyword>
<dbReference type="STRING" id="883161.HMPREF9306_01500"/>
<evidence type="ECO:0000256" key="1">
    <source>
        <dbReference type="SAM" id="MobiDB-lite"/>
    </source>
</evidence>
<comment type="caution">
    <text evidence="3">The sequence shown here is derived from an EMBL/GenBank/DDBJ whole genome shotgun (WGS) entry which is preliminary data.</text>
</comment>
<dbReference type="OrthoDB" id="10013488at2"/>
<sequence length="228" mass="24900">MELNRPEQSLNDDSQQAPADGDLVQRPYADLEPVNVEVQEQRHEIPTAPAPVTSHKPQTRIRAYRRPLLARLALPLISAAIIFGLIWFAGRTQEKPEETPPNVSPTAPATPRVPSLPAERPFDDGHVSGTFIVESAQWDAYTLSVNVRVKLDSGSMNYTFMALDSQAGSGNIVYPNRAASPNQLDRGRIDEGQEISGTVIFPRPTQSAQVALTNLSTGNNIAMVKIPI</sequence>
<evidence type="ECO:0000256" key="2">
    <source>
        <dbReference type="SAM" id="Phobius"/>
    </source>
</evidence>
<name>S2VWR2_9ACTN</name>
<dbReference type="Proteomes" id="UP000014417">
    <property type="component" value="Unassembled WGS sequence"/>
</dbReference>
<feature type="region of interest" description="Disordered" evidence="1">
    <location>
        <begin position="1"/>
        <end position="27"/>
    </location>
</feature>
<feature type="compositionally biased region" description="Polar residues" evidence="1">
    <location>
        <begin position="1"/>
        <end position="17"/>
    </location>
</feature>
<keyword evidence="2" id="KW-0812">Transmembrane</keyword>
<dbReference type="RefSeq" id="WP_016456325.1">
    <property type="nucleotide sequence ID" value="NZ_KE150269.1"/>
</dbReference>
<evidence type="ECO:0000313" key="3">
    <source>
        <dbReference type="EMBL" id="EPD31943.1"/>
    </source>
</evidence>
<proteinExistence type="predicted"/>
<organism evidence="3 4">
    <name type="scientific">Propionimicrobium lymphophilum ACS-093-V-SCH5</name>
    <dbReference type="NCBI Taxonomy" id="883161"/>
    <lineage>
        <taxon>Bacteria</taxon>
        <taxon>Bacillati</taxon>
        <taxon>Actinomycetota</taxon>
        <taxon>Actinomycetes</taxon>
        <taxon>Propionibacteriales</taxon>
        <taxon>Propionibacteriaceae</taxon>
        <taxon>Propionimicrobium</taxon>
    </lineage>
</organism>
<evidence type="ECO:0000313" key="4">
    <source>
        <dbReference type="Proteomes" id="UP000014417"/>
    </source>
</evidence>
<dbReference type="HOGENOM" id="CLU_1213949_0_0_11"/>
<dbReference type="AlphaFoldDB" id="S2VWR2"/>
<keyword evidence="4" id="KW-1185">Reference proteome</keyword>
<protein>
    <submittedName>
        <fullName evidence="3">Uncharacterized protein</fullName>
    </submittedName>
</protein>
<feature type="transmembrane region" description="Helical" evidence="2">
    <location>
        <begin position="68"/>
        <end position="90"/>
    </location>
</feature>
<dbReference type="EMBL" id="AGZR01000009">
    <property type="protein sequence ID" value="EPD31943.1"/>
    <property type="molecule type" value="Genomic_DNA"/>
</dbReference>